<keyword evidence="5" id="KW-1185">Reference proteome</keyword>
<dbReference type="SUPFAM" id="SSF47661">
    <property type="entry name" value="t-snare proteins"/>
    <property type="match status" value="1"/>
</dbReference>
<keyword evidence="2" id="KW-0175">Coiled coil</keyword>
<dbReference type="PROSITE" id="PS50192">
    <property type="entry name" value="T_SNARE"/>
    <property type="match status" value="1"/>
</dbReference>
<evidence type="ECO:0000313" key="5">
    <source>
        <dbReference type="Proteomes" id="UP001623348"/>
    </source>
</evidence>
<dbReference type="EMBL" id="BAAFJT010000012">
    <property type="protein sequence ID" value="GAB0194829.1"/>
    <property type="molecule type" value="Genomic_DNA"/>
</dbReference>
<dbReference type="PANTHER" id="PTHR19957">
    <property type="entry name" value="SYNTAXIN"/>
    <property type="match status" value="1"/>
</dbReference>
<dbReference type="PANTHER" id="PTHR19957:SF72">
    <property type="entry name" value="SYNTAXIN-3-LIKE"/>
    <property type="match status" value="1"/>
</dbReference>
<protein>
    <submittedName>
        <fullName evidence="4">Syntaxin-1B-like</fullName>
    </submittedName>
</protein>
<dbReference type="AlphaFoldDB" id="A0ABC9XCQ4"/>
<dbReference type="Pfam" id="PF00804">
    <property type="entry name" value="Syntaxin"/>
    <property type="match status" value="1"/>
</dbReference>
<gene>
    <name evidence="4" type="ORF">GRJ2_001948200</name>
</gene>
<evidence type="ECO:0000256" key="2">
    <source>
        <dbReference type="ARBA" id="ARBA00023054"/>
    </source>
</evidence>
<evidence type="ECO:0000313" key="4">
    <source>
        <dbReference type="EMBL" id="GAB0194829.1"/>
    </source>
</evidence>
<dbReference type="InterPro" id="IPR010989">
    <property type="entry name" value="SNARE"/>
</dbReference>
<dbReference type="InterPro" id="IPR000727">
    <property type="entry name" value="T_SNARE_dom"/>
</dbReference>
<sequence>MCRPSHRRCRRPSWSMRDRLAELRRRAAAEGHPHEDALCFDNPAFSGDDGSPVSRALREAAELWRALDRLEQLSESIDCTQQTVLCCTSEESVAREKRGLGAARAAFAREAVALQPRLGALPAAPEGGTGRAGPRVRQTQLWLLLRRYRAVLARHYARENRYRQRLKEQIERQAELAGIDLGAEDLDRLAESPEAPRIVGRDLEELKAKQHLALTRARQRQLLDLEAQMAELHGLFLQLEGLLAEQHGAADSVEHYVLRTLDYVAQTGGEVKKAFAYRRPSRLSALLTAALSLCACCTCPPCLGGTVR</sequence>
<dbReference type="InterPro" id="IPR045242">
    <property type="entry name" value="Syntaxin"/>
</dbReference>
<dbReference type="Proteomes" id="UP001623348">
    <property type="component" value="Unassembled WGS sequence"/>
</dbReference>
<name>A0ABC9XCQ4_GRUJA</name>
<evidence type="ECO:0000259" key="3">
    <source>
        <dbReference type="PROSITE" id="PS50192"/>
    </source>
</evidence>
<dbReference type="SMART" id="SM00397">
    <property type="entry name" value="t_SNARE"/>
    <property type="match status" value="1"/>
</dbReference>
<evidence type="ECO:0000256" key="1">
    <source>
        <dbReference type="ARBA" id="ARBA00009063"/>
    </source>
</evidence>
<accession>A0ABC9XCQ4</accession>
<dbReference type="Gene3D" id="1.20.58.70">
    <property type="match status" value="1"/>
</dbReference>
<feature type="domain" description="T-SNARE coiled-coil homology" evidence="3">
    <location>
        <begin position="212"/>
        <end position="274"/>
    </location>
</feature>
<comment type="caution">
    <text evidence="4">The sequence shown here is derived from an EMBL/GenBank/DDBJ whole genome shotgun (WGS) entry which is preliminary data.</text>
</comment>
<reference evidence="4 5" key="1">
    <citation type="submission" date="2024-06" db="EMBL/GenBank/DDBJ databases">
        <title>The draft genome of Grus japonensis, version 3.</title>
        <authorList>
            <person name="Nabeshima K."/>
            <person name="Suzuki S."/>
            <person name="Onuma M."/>
        </authorList>
    </citation>
    <scope>NUCLEOTIDE SEQUENCE [LARGE SCALE GENOMIC DNA]</scope>
    <source>
        <strain evidence="4 5">451A</strain>
    </source>
</reference>
<organism evidence="4 5">
    <name type="scientific">Grus japonensis</name>
    <name type="common">Japanese crane</name>
    <name type="synonym">Red-crowned crane</name>
    <dbReference type="NCBI Taxonomy" id="30415"/>
    <lineage>
        <taxon>Eukaryota</taxon>
        <taxon>Metazoa</taxon>
        <taxon>Chordata</taxon>
        <taxon>Craniata</taxon>
        <taxon>Vertebrata</taxon>
        <taxon>Euteleostomi</taxon>
        <taxon>Archelosauria</taxon>
        <taxon>Archosauria</taxon>
        <taxon>Dinosauria</taxon>
        <taxon>Saurischia</taxon>
        <taxon>Theropoda</taxon>
        <taxon>Coelurosauria</taxon>
        <taxon>Aves</taxon>
        <taxon>Neognathae</taxon>
        <taxon>Neoaves</taxon>
        <taxon>Gruiformes</taxon>
        <taxon>Gruidae</taxon>
        <taxon>Grus</taxon>
    </lineage>
</organism>
<comment type="similarity">
    <text evidence="1">Belongs to the syntaxin family.</text>
</comment>
<dbReference type="InterPro" id="IPR006011">
    <property type="entry name" value="Syntaxin_N"/>
</dbReference>
<proteinExistence type="inferred from homology"/>